<dbReference type="AlphaFoldDB" id="A0A7J7E4Y2"/>
<gene>
    <name evidence="2" type="ORF">HPG69_004840</name>
</gene>
<accession>A0A7J7E4Y2</accession>
<feature type="region of interest" description="Disordered" evidence="1">
    <location>
        <begin position="416"/>
        <end position="454"/>
    </location>
</feature>
<reference evidence="2 3" key="1">
    <citation type="journal article" date="2020" name="Mol. Biol. Evol.">
        <title>Interspecific Gene Flow and the Evolution of Specialization in Black and White Rhinoceros.</title>
        <authorList>
            <person name="Moodley Y."/>
            <person name="Westbury M.V."/>
            <person name="Russo I.M."/>
            <person name="Gopalakrishnan S."/>
            <person name="Rakotoarivelo A."/>
            <person name="Olsen R.A."/>
            <person name="Prost S."/>
            <person name="Tunstall T."/>
            <person name="Ryder O.A."/>
            <person name="Dalen L."/>
            <person name="Bruford M.W."/>
        </authorList>
    </citation>
    <scope>NUCLEOTIDE SEQUENCE [LARGE SCALE GENOMIC DNA]</scope>
    <source>
        <strain evidence="2">SBR-YM</strain>
        <tissue evidence="2">Skin</tissue>
    </source>
</reference>
<evidence type="ECO:0000313" key="2">
    <source>
        <dbReference type="EMBL" id="KAF5910751.1"/>
    </source>
</evidence>
<dbReference type="InterPro" id="IPR030072">
    <property type="entry name" value="XIRP1/XIRP2"/>
</dbReference>
<comment type="caution">
    <text evidence="2">The sequence shown here is derived from an EMBL/GenBank/DDBJ whole genome shotgun (WGS) entry which is preliminary data.</text>
</comment>
<organism evidence="2 3">
    <name type="scientific">Diceros bicornis minor</name>
    <name type="common">South-central black rhinoceros</name>
    <dbReference type="NCBI Taxonomy" id="77932"/>
    <lineage>
        <taxon>Eukaryota</taxon>
        <taxon>Metazoa</taxon>
        <taxon>Chordata</taxon>
        <taxon>Craniata</taxon>
        <taxon>Vertebrata</taxon>
        <taxon>Euteleostomi</taxon>
        <taxon>Mammalia</taxon>
        <taxon>Eutheria</taxon>
        <taxon>Laurasiatheria</taxon>
        <taxon>Perissodactyla</taxon>
        <taxon>Rhinocerotidae</taxon>
        <taxon>Diceros</taxon>
    </lineage>
</organism>
<dbReference type="GO" id="GO:0005925">
    <property type="term" value="C:focal adhesion"/>
    <property type="evidence" value="ECO:0007669"/>
    <property type="project" value="TreeGrafter"/>
</dbReference>
<keyword evidence="3" id="KW-1185">Reference proteome</keyword>
<feature type="compositionally biased region" description="Low complexity" evidence="1">
    <location>
        <begin position="422"/>
        <end position="436"/>
    </location>
</feature>
<dbReference type="GO" id="GO:0001725">
    <property type="term" value="C:stress fiber"/>
    <property type="evidence" value="ECO:0007669"/>
    <property type="project" value="TreeGrafter"/>
</dbReference>
<proteinExistence type="predicted"/>
<dbReference type="Proteomes" id="UP000551758">
    <property type="component" value="Unassembled WGS sequence"/>
</dbReference>
<dbReference type="EMBL" id="JACDTQ010004070">
    <property type="protein sequence ID" value="KAF5910751.1"/>
    <property type="molecule type" value="Genomic_DNA"/>
</dbReference>
<dbReference type="GO" id="GO:0007015">
    <property type="term" value="P:actin filament organization"/>
    <property type="evidence" value="ECO:0007669"/>
    <property type="project" value="TreeGrafter"/>
</dbReference>
<evidence type="ECO:0000256" key="1">
    <source>
        <dbReference type="SAM" id="MobiDB-lite"/>
    </source>
</evidence>
<sequence length="538" mass="60418">MHPEHNGEAVEACFLQGPDLCCKADTANTSFTPQTLAGGLLMKQRESTGGVYFCMDMRLWITGELQKLLTFVVNLSVLYNHSVHPDTYLSMLHLFSVTVGPNRPASGFAEDSAARSEGVSDLQEVVSLKERMAMYQAAVSRGDCRSFSANMMEESEMCTVPGGLARVKKQFEKDKIASSCNTYSQYQYQHQNRSEQGRADGAPEILGVISATQRLGPGVVETVSPGPFRQIHKITAQSFMLSVLEQKIQLNRASTPSHDASYSLQHHSTAIFFIDVLITCNVFKRPLSEYTFIVYSLIHSFIHFQEVIRSSQVDISSSSQEMEKNEQEASKAHKIDALGTEMVSHLEKHTKEQNQASQFHQYVQETVIDTPEDEEIPKVSTKFLKEQFEKSAQEKVLYSDKEMTPAKQIKIESEYEETLKPSSVVGTSSTSCTSTSQRKETSTTRYSDHSATSSTLAQVNATLLRKREEFPPPPPGILQTPIDVTAFSQSPELPSPPRIPPVPKEVYSKQRNLYELNRLYKHIHPELRKNLEKDYIIK</sequence>
<feature type="compositionally biased region" description="Basic and acidic residues" evidence="1">
    <location>
        <begin position="437"/>
        <end position="448"/>
    </location>
</feature>
<dbReference type="PANTHER" id="PTHR22591">
    <property type="entry name" value="XIN"/>
    <property type="match status" value="1"/>
</dbReference>
<evidence type="ECO:0000313" key="3">
    <source>
        <dbReference type="Proteomes" id="UP000551758"/>
    </source>
</evidence>
<dbReference type="PANTHER" id="PTHR22591:SF1">
    <property type="entry name" value="XIN ACTIN-BINDING REPEAT-CONTAINING PROTEIN 2"/>
    <property type="match status" value="1"/>
</dbReference>
<protein>
    <submittedName>
        <fullName evidence="2">Uncharacterized protein</fullName>
    </submittedName>
</protein>
<dbReference type="GO" id="GO:0051015">
    <property type="term" value="F:actin filament binding"/>
    <property type="evidence" value="ECO:0007669"/>
    <property type="project" value="TreeGrafter"/>
</dbReference>
<name>A0A7J7E4Y2_DICBM</name>